<reference evidence="1" key="1">
    <citation type="submission" date="2019-08" db="EMBL/GenBank/DDBJ databases">
        <title>The genome of the North American firefly Photinus pyralis.</title>
        <authorList>
            <consortium name="Photinus pyralis genome working group"/>
            <person name="Fallon T.R."/>
            <person name="Sander Lower S.E."/>
            <person name="Weng J.-K."/>
        </authorList>
    </citation>
    <scope>NUCLEOTIDE SEQUENCE</scope>
    <source>
        <strain evidence="1">TRF0915ILg1</strain>
        <tissue evidence="1">Whole body</tissue>
    </source>
</reference>
<dbReference type="Proteomes" id="UP000801492">
    <property type="component" value="Unassembled WGS sequence"/>
</dbReference>
<dbReference type="EMBL" id="VTPC01085064">
    <property type="protein sequence ID" value="KAF2887116.1"/>
    <property type="molecule type" value="Genomic_DNA"/>
</dbReference>
<organism evidence="1 2">
    <name type="scientific">Ignelater luminosus</name>
    <name type="common">Cucubano</name>
    <name type="synonym">Pyrophorus luminosus</name>
    <dbReference type="NCBI Taxonomy" id="2038154"/>
    <lineage>
        <taxon>Eukaryota</taxon>
        <taxon>Metazoa</taxon>
        <taxon>Ecdysozoa</taxon>
        <taxon>Arthropoda</taxon>
        <taxon>Hexapoda</taxon>
        <taxon>Insecta</taxon>
        <taxon>Pterygota</taxon>
        <taxon>Neoptera</taxon>
        <taxon>Endopterygota</taxon>
        <taxon>Coleoptera</taxon>
        <taxon>Polyphaga</taxon>
        <taxon>Elateriformia</taxon>
        <taxon>Elateroidea</taxon>
        <taxon>Elateridae</taxon>
        <taxon>Agrypninae</taxon>
        <taxon>Pyrophorini</taxon>
        <taxon>Ignelater</taxon>
    </lineage>
</organism>
<accession>A0A8K0G5Y2</accession>
<comment type="caution">
    <text evidence="1">The sequence shown here is derived from an EMBL/GenBank/DDBJ whole genome shotgun (WGS) entry which is preliminary data.</text>
</comment>
<gene>
    <name evidence="1" type="ORF">ILUMI_19057</name>
</gene>
<evidence type="ECO:0000313" key="1">
    <source>
        <dbReference type="EMBL" id="KAF2887116.1"/>
    </source>
</evidence>
<proteinExistence type="predicted"/>
<name>A0A8K0G5Y2_IGNLU</name>
<sequence length="94" mass="10767">MPSSANLQSRTSTPLLDASHGTFQKQVLGQLNIINFKLQQLPEDINAHPYPLQHTANDTPENNMLTLFELPLKNDNELQKLEDYLKIDENFSKF</sequence>
<evidence type="ECO:0000313" key="2">
    <source>
        <dbReference type="Proteomes" id="UP000801492"/>
    </source>
</evidence>
<dbReference type="AlphaFoldDB" id="A0A8K0G5Y2"/>
<feature type="non-terminal residue" evidence="1">
    <location>
        <position position="1"/>
    </location>
</feature>
<dbReference type="OrthoDB" id="6614320at2759"/>
<keyword evidence="2" id="KW-1185">Reference proteome</keyword>
<protein>
    <submittedName>
        <fullName evidence="1">Uncharacterized protein</fullName>
    </submittedName>
</protein>